<evidence type="ECO:0000313" key="3">
    <source>
        <dbReference type="EMBL" id="RKD94567.1"/>
    </source>
</evidence>
<evidence type="ECO:0000259" key="2">
    <source>
        <dbReference type="PROSITE" id="PS51352"/>
    </source>
</evidence>
<dbReference type="Pfam" id="PF00578">
    <property type="entry name" value="AhpC-TSA"/>
    <property type="match status" value="1"/>
</dbReference>
<dbReference type="Gene3D" id="3.40.30.10">
    <property type="entry name" value="Glutaredoxin"/>
    <property type="match status" value="1"/>
</dbReference>
<dbReference type="EMBL" id="RAPQ01000014">
    <property type="protein sequence ID" value="RKD94567.1"/>
    <property type="molecule type" value="Genomic_DNA"/>
</dbReference>
<name>A0A419WGG0_9BACT</name>
<dbReference type="PANTHER" id="PTHR42852:SF13">
    <property type="entry name" value="PROTEIN DIPZ"/>
    <property type="match status" value="1"/>
</dbReference>
<dbReference type="InterPro" id="IPR050553">
    <property type="entry name" value="Thioredoxin_ResA/DsbE_sf"/>
</dbReference>
<keyword evidence="1" id="KW-0732">Signal</keyword>
<keyword evidence="4" id="KW-1185">Reference proteome</keyword>
<dbReference type="InterPro" id="IPR036249">
    <property type="entry name" value="Thioredoxin-like_sf"/>
</dbReference>
<sequence>MKRITLFLLSFMAISFGALSQTKYYKEFGKSRIVDQTEYDQIKDVLLHKNKSKPNINVNLIVVEETRRNDSLVIVYKRQMVMNGGVKINLSGTEKVYEMVGKKFPNFVFRDLEGNACSSDSLLNAPLVLNFWFNGCRPCKREMPVLNQIKKEYEGKVRFVSITFNSADQVKKVLQDYPFDFYHLVEGKELIDQIGITAYPKTIVIDRNGIVRQVMDCVESMVSENGEVVLGKGDEIRKEIEKIL</sequence>
<dbReference type="GO" id="GO:0016853">
    <property type="term" value="F:isomerase activity"/>
    <property type="evidence" value="ECO:0007669"/>
    <property type="project" value="UniProtKB-KW"/>
</dbReference>
<dbReference type="SUPFAM" id="SSF52833">
    <property type="entry name" value="Thioredoxin-like"/>
    <property type="match status" value="1"/>
</dbReference>
<dbReference type="OrthoDB" id="9815205at2"/>
<evidence type="ECO:0000256" key="1">
    <source>
        <dbReference type="SAM" id="SignalP"/>
    </source>
</evidence>
<dbReference type="PANTHER" id="PTHR42852">
    <property type="entry name" value="THIOL:DISULFIDE INTERCHANGE PROTEIN DSBE"/>
    <property type="match status" value="1"/>
</dbReference>
<dbReference type="AlphaFoldDB" id="A0A419WGG0"/>
<evidence type="ECO:0000313" key="4">
    <source>
        <dbReference type="Proteomes" id="UP000284531"/>
    </source>
</evidence>
<keyword evidence="3" id="KW-0413">Isomerase</keyword>
<dbReference type="InterPro" id="IPR000866">
    <property type="entry name" value="AhpC/TSA"/>
</dbReference>
<dbReference type="CDD" id="cd02966">
    <property type="entry name" value="TlpA_like_family"/>
    <property type="match status" value="1"/>
</dbReference>
<dbReference type="InterPro" id="IPR013766">
    <property type="entry name" value="Thioredoxin_domain"/>
</dbReference>
<accession>A0A419WGG0</accession>
<dbReference type="GO" id="GO:0016491">
    <property type="term" value="F:oxidoreductase activity"/>
    <property type="evidence" value="ECO:0007669"/>
    <property type="project" value="InterPro"/>
</dbReference>
<gene>
    <name evidence="3" type="ORF">BXY64_4155</name>
</gene>
<proteinExistence type="predicted"/>
<reference evidence="3 4" key="1">
    <citation type="submission" date="2018-09" db="EMBL/GenBank/DDBJ databases">
        <title>Genomic Encyclopedia of Archaeal and Bacterial Type Strains, Phase II (KMG-II): from individual species to whole genera.</title>
        <authorList>
            <person name="Goeker M."/>
        </authorList>
    </citation>
    <scope>NUCLEOTIDE SEQUENCE [LARGE SCALE GENOMIC DNA]</scope>
    <source>
        <strain evidence="3 4">DSM 21950</strain>
    </source>
</reference>
<comment type="caution">
    <text evidence="3">The sequence shown here is derived from an EMBL/GenBank/DDBJ whole genome shotgun (WGS) entry which is preliminary data.</text>
</comment>
<dbReference type="Proteomes" id="UP000284531">
    <property type="component" value="Unassembled WGS sequence"/>
</dbReference>
<dbReference type="PROSITE" id="PS51352">
    <property type="entry name" value="THIOREDOXIN_2"/>
    <property type="match status" value="1"/>
</dbReference>
<dbReference type="RefSeq" id="WP_120241823.1">
    <property type="nucleotide sequence ID" value="NZ_RAPQ01000014.1"/>
</dbReference>
<organism evidence="3 4">
    <name type="scientific">Marinifilum flexuosum</name>
    <dbReference type="NCBI Taxonomy" id="1117708"/>
    <lineage>
        <taxon>Bacteria</taxon>
        <taxon>Pseudomonadati</taxon>
        <taxon>Bacteroidota</taxon>
        <taxon>Bacteroidia</taxon>
        <taxon>Marinilabiliales</taxon>
        <taxon>Marinifilaceae</taxon>
    </lineage>
</organism>
<feature type="domain" description="Thioredoxin" evidence="2">
    <location>
        <begin position="98"/>
        <end position="244"/>
    </location>
</feature>
<dbReference type="GO" id="GO:0016209">
    <property type="term" value="F:antioxidant activity"/>
    <property type="evidence" value="ECO:0007669"/>
    <property type="project" value="InterPro"/>
</dbReference>
<feature type="chain" id="PRO_5019231870" evidence="1">
    <location>
        <begin position="21"/>
        <end position="244"/>
    </location>
</feature>
<feature type="signal peptide" evidence="1">
    <location>
        <begin position="1"/>
        <end position="20"/>
    </location>
</feature>
<protein>
    <submittedName>
        <fullName evidence="3">Thiol-disulfide isomerase/thioredoxin</fullName>
    </submittedName>
</protein>